<feature type="transmembrane region" description="Helical" evidence="2">
    <location>
        <begin position="84"/>
        <end position="105"/>
    </location>
</feature>
<keyword evidence="2" id="KW-0812">Transmembrane</keyword>
<dbReference type="EMBL" id="JAKELL010000006">
    <property type="protein sequence ID" value="KAH8998045.1"/>
    <property type="molecule type" value="Genomic_DNA"/>
</dbReference>
<keyword evidence="2" id="KW-1133">Transmembrane helix</keyword>
<evidence type="ECO:0000256" key="1">
    <source>
        <dbReference type="SAM" id="MobiDB-lite"/>
    </source>
</evidence>
<accession>A0AAD4QGN6</accession>
<keyword evidence="2" id="KW-0472">Membrane</keyword>
<organism evidence="3 4">
    <name type="scientific">Lactarius akahatsu</name>
    <dbReference type="NCBI Taxonomy" id="416441"/>
    <lineage>
        <taxon>Eukaryota</taxon>
        <taxon>Fungi</taxon>
        <taxon>Dikarya</taxon>
        <taxon>Basidiomycota</taxon>
        <taxon>Agaricomycotina</taxon>
        <taxon>Agaricomycetes</taxon>
        <taxon>Russulales</taxon>
        <taxon>Russulaceae</taxon>
        <taxon>Lactarius</taxon>
    </lineage>
</organism>
<feature type="transmembrane region" description="Helical" evidence="2">
    <location>
        <begin position="55"/>
        <end position="77"/>
    </location>
</feature>
<dbReference type="Pfam" id="PF16015">
    <property type="entry name" value="Promethin"/>
    <property type="match status" value="1"/>
</dbReference>
<name>A0AAD4QGN6_9AGAM</name>
<keyword evidence="4" id="KW-1185">Reference proteome</keyword>
<dbReference type="AlphaFoldDB" id="A0AAD4QGN6"/>
<dbReference type="Proteomes" id="UP001201163">
    <property type="component" value="Unassembled WGS sequence"/>
</dbReference>
<protein>
    <submittedName>
        <fullName evidence="3">Uncharacterized protein</fullName>
    </submittedName>
</protein>
<evidence type="ECO:0000313" key="3">
    <source>
        <dbReference type="EMBL" id="KAH8998045.1"/>
    </source>
</evidence>
<sequence>MGAQNDKGPKTSQDTLAPYFDDSAAAVRRAFARVEEGYILPTADLFKAQFSAHPIPFVFFSIFVSFSFFPILAYFVVSFATLSVALAVALCIAFIFSAGVCIFLGGILLSILGITLLLSGFLTCFVMFSYLAARLISNLRHSGRNGFRAWYQEVTTILYPFSFHLAPADEDPYISQDTKGLNGEEAKDGHGIDTEPEPYEQ</sequence>
<feature type="region of interest" description="Disordered" evidence="1">
    <location>
        <begin position="174"/>
        <end position="201"/>
    </location>
</feature>
<feature type="compositionally biased region" description="Basic and acidic residues" evidence="1">
    <location>
        <begin position="182"/>
        <end position="193"/>
    </location>
</feature>
<evidence type="ECO:0000256" key="2">
    <source>
        <dbReference type="SAM" id="Phobius"/>
    </source>
</evidence>
<proteinExistence type="predicted"/>
<comment type="caution">
    <text evidence="3">The sequence shown here is derived from an EMBL/GenBank/DDBJ whole genome shotgun (WGS) entry which is preliminary data.</text>
</comment>
<gene>
    <name evidence="3" type="ORF">EDB92DRAFT_1941679</name>
</gene>
<evidence type="ECO:0000313" key="4">
    <source>
        <dbReference type="Proteomes" id="UP001201163"/>
    </source>
</evidence>
<reference evidence="3" key="1">
    <citation type="submission" date="2022-01" db="EMBL/GenBank/DDBJ databases">
        <title>Comparative genomics reveals a dynamic genome evolution in the ectomycorrhizal milk-cap (Lactarius) mushrooms.</title>
        <authorList>
            <consortium name="DOE Joint Genome Institute"/>
            <person name="Lebreton A."/>
            <person name="Tang N."/>
            <person name="Kuo A."/>
            <person name="LaButti K."/>
            <person name="Drula E."/>
            <person name="Barry K."/>
            <person name="Clum A."/>
            <person name="Lipzen A."/>
            <person name="Mousain D."/>
            <person name="Ng V."/>
            <person name="Wang R."/>
            <person name="Wang X."/>
            <person name="Dai Y."/>
            <person name="Henrissat B."/>
            <person name="Grigoriev I.V."/>
            <person name="Guerin-Laguette A."/>
            <person name="Yu F."/>
            <person name="Martin F.M."/>
        </authorList>
    </citation>
    <scope>NUCLEOTIDE SEQUENCE</scope>
    <source>
        <strain evidence="3">QP</strain>
    </source>
</reference>
<feature type="transmembrane region" description="Helical" evidence="2">
    <location>
        <begin position="111"/>
        <end position="133"/>
    </location>
</feature>